<keyword evidence="9" id="KW-0479">Metal-binding</keyword>
<keyword evidence="20" id="KW-1185">Reference proteome</keyword>
<dbReference type="InterPro" id="IPR011712">
    <property type="entry name" value="Sig_transdc_His_kin_sub3_dim/P"/>
</dbReference>
<dbReference type="InterPro" id="IPR004358">
    <property type="entry name" value="Sig_transdc_His_kin-like_C"/>
</dbReference>
<evidence type="ECO:0000256" key="9">
    <source>
        <dbReference type="ARBA" id="ARBA00022723"/>
    </source>
</evidence>
<evidence type="ECO:0000313" key="20">
    <source>
        <dbReference type="Proteomes" id="UP000215002"/>
    </source>
</evidence>
<evidence type="ECO:0000256" key="2">
    <source>
        <dbReference type="ARBA" id="ARBA00001966"/>
    </source>
</evidence>
<keyword evidence="17" id="KW-0732">Signal</keyword>
<dbReference type="OrthoDB" id="9778366at2"/>
<evidence type="ECO:0000256" key="10">
    <source>
        <dbReference type="ARBA" id="ARBA00022777"/>
    </source>
</evidence>
<dbReference type="CDD" id="cd16917">
    <property type="entry name" value="HATPase_UhpB-NarQ-NarX-like"/>
    <property type="match status" value="1"/>
</dbReference>
<evidence type="ECO:0000259" key="18">
    <source>
        <dbReference type="PROSITE" id="PS50109"/>
    </source>
</evidence>
<accession>A0A223P2Q8</accession>
<dbReference type="SMART" id="SM00028">
    <property type="entry name" value="TPR"/>
    <property type="match status" value="3"/>
</dbReference>
<dbReference type="InterPro" id="IPR005467">
    <property type="entry name" value="His_kinase_dom"/>
</dbReference>
<keyword evidence="6" id="KW-0004">4Fe-4S</keyword>
<evidence type="ECO:0000256" key="15">
    <source>
        <dbReference type="ARBA" id="ARBA00030800"/>
    </source>
</evidence>
<proteinExistence type="predicted"/>
<dbReference type="InterPro" id="IPR036890">
    <property type="entry name" value="HATPase_C_sf"/>
</dbReference>
<keyword evidence="12" id="KW-0902">Two-component regulatory system</keyword>
<feature type="signal peptide" evidence="17">
    <location>
        <begin position="1"/>
        <end position="20"/>
    </location>
</feature>
<dbReference type="SUPFAM" id="SSF48452">
    <property type="entry name" value="TPR-like"/>
    <property type="match status" value="2"/>
</dbReference>
<dbReference type="InterPro" id="IPR011990">
    <property type="entry name" value="TPR-like_helical_dom_sf"/>
</dbReference>
<dbReference type="Pfam" id="PF07730">
    <property type="entry name" value="HisKA_3"/>
    <property type="match status" value="1"/>
</dbReference>
<evidence type="ECO:0000256" key="12">
    <source>
        <dbReference type="ARBA" id="ARBA00023012"/>
    </source>
</evidence>
<keyword evidence="11" id="KW-0408">Iron</keyword>
<dbReference type="GO" id="GO:0000155">
    <property type="term" value="F:phosphorelay sensor kinase activity"/>
    <property type="evidence" value="ECO:0007669"/>
    <property type="project" value="InterPro"/>
</dbReference>
<dbReference type="GO" id="GO:0046983">
    <property type="term" value="F:protein dimerization activity"/>
    <property type="evidence" value="ECO:0007669"/>
    <property type="project" value="InterPro"/>
</dbReference>
<evidence type="ECO:0000256" key="6">
    <source>
        <dbReference type="ARBA" id="ARBA00022485"/>
    </source>
</evidence>
<evidence type="ECO:0000256" key="14">
    <source>
        <dbReference type="ARBA" id="ARBA00024827"/>
    </source>
</evidence>
<dbReference type="SUPFAM" id="SSF55874">
    <property type="entry name" value="ATPase domain of HSP90 chaperone/DNA topoisomerase II/histidine kinase"/>
    <property type="match status" value="1"/>
</dbReference>
<dbReference type="InterPro" id="IPR019734">
    <property type="entry name" value="TPR_rpt"/>
</dbReference>
<dbReference type="Gene3D" id="3.30.565.10">
    <property type="entry name" value="Histidine kinase-like ATPase, C-terminal domain"/>
    <property type="match status" value="1"/>
</dbReference>
<dbReference type="Pfam" id="PF13424">
    <property type="entry name" value="TPR_12"/>
    <property type="match status" value="1"/>
</dbReference>
<dbReference type="Proteomes" id="UP000215002">
    <property type="component" value="Chromosome"/>
</dbReference>
<evidence type="ECO:0000256" key="16">
    <source>
        <dbReference type="SAM" id="Coils"/>
    </source>
</evidence>
<keyword evidence="13" id="KW-0411">Iron-sulfur</keyword>
<comment type="cofactor">
    <cofactor evidence="2">
        <name>[4Fe-4S] cluster</name>
        <dbReference type="ChEBI" id="CHEBI:49883"/>
    </cofactor>
</comment>
<feature type="coiled-coil region" evidence="16">
    <location>
        <begin position="430"/>
        <end position="457"/>
    </location>
</feature>
<evidence type="ECO:0000256" key="8">
    <source>
        <dbReference type="ARBA" id="ARBA00022679"/>
    </source>
</evidence>
<keyword evidence="7" id="KW-0963">Cytoplasm</keyword>
<reference evidence="19 20" key="1">
    <citation type="submission" date="2017-08" db="EMBL/GenBank/DDBJ databases">
        <title>Complete genome sequence of Mucilaginibacter sp. strain BJC16-A31.</title>
        <authorList>
            <consortium name="Henan University of Science and Technology"/>
            <person name="You X."/>
        </authorList>
    </citation>
    <scope>NUCLEOTIDE SEQUENCE [LARGE SCALE GENOMIC DNA]</scope>
    <source>
        <strain evidence="19 20">BJC16-A31</strain>
    </source>
</reference>
<comment type="function">
    <text evidence="14">Member of the two-component regulatory system NreB/NreC involved in the control of dissimilatory nitrate/nitrite reduction in response to oxygen. NreB functions as a direct oxygen sensor histidine kinase which is autophosphorylated, in the absence of oxygen, probably at the conserved histidine residue, and transfers its phosphate group probably to a conserved aspartate residue of NreC. NreB/NreC activates the expression of the nitrate (narGHJI) and nitrite (nir) reductase operons, as well as the putative nitrate transporter gene narT.</text>
</comment>
<sequence length="663" mass="73795">MRYLLLLAFCVLLLPFKTIAQDDGAKERAKYFTAVKNSMDDSTKMINLIALGYNVFAGSKPDSALYYYDMAYKIATRLKNKTGLLKYYACYGDVLSSQAKNFEAINMALKAVALAETTNNDYFKGAAYNNIAGCYTDASDIEKAYAYYLKAVAVYERLDDKKHLAAVYANILGIFSSVGHSPQKALEYGLKAIEVSRAVNNKIVLQEALLNVSFVYVNLGEPDKALTLIKEAKGISEKLNDRIALLSELVAFNNIFALQGKYDLLKNYTDEIMLLSKETGNKRTIADADYFLALYAFNKGDYVSAKSHLQASVAIARETGSVLVEEKDYSILGDVELLTGNIAAYHHNRLLEDSIRTKLHADQILINTQELETKYNVSKKEAEINNLNKEKQIRELTLQKRSIYIVVLTCAVAVLLIVAWLLRNNSIRKEKLLISERELKEQQIQILEKEKELLSTQALMEGQEAERSRLAKDLHDGLGGILTGTKYSLSSMKQNMIISADNAAAFEKTMNMLDQSITELRRVAHNMMPESLLKLSLNDALEDYCNQVTNSGALPITYQSFGIEKLTTDEAIKIAVYRIVQELINNVVKHAAAKSAIVQIALKENLLGITVEDDGKGIELSVLSVAEGMGYKNLKSRVDFLKGNIDVKSEPGKGTSVFIQLPV</sequence>
<dbReference type="Pfam" id="PF02518">
    <property type="entry name" value="HATPase_c"/>
    <property type="match status" value="1"/>
</dbReference>
<dbReference type="RefSeq" id="WP_094572424.1">
    <property type="nucleotide sequence ID" value="NZ_CP022743.1"/>
</dbReference>
<dbReference type="GO" id="GO:0046872">
    <property type="term" value="F:metal ion binding"/>
    <property type="evidence" value="ECO:0007669"/>
    <property type="project" value="UniProtKB-KW"/>
</dbReference>
<evidence type="ECO:0000256" key="3">
    <source>
        <dbReference type="ARBA" id="ARBA00004496"/>
    </source>
</evidence>
<comment type="catalytic activity">
    <reaction evidence="1">
        <text>ATP + protein L-histidine = ADP + protein N-phospho-L-histidine.</text>
        <dbReference type="EC" id="2.7.13.3"/>
    </reaction>
</comment>
<evidence type="ECO:0000313" key="19">
    <source>
        <dbReference type="EMBL" id="ASU36397.1"/>
    </source>
</evidence>
<dbReference type="AlphaFoldDB" id="A0A223P2Q8"/>
<keyword evidence="10" id="KW-0418">Kinase</keyword>
<evidence type="ECO:0000256" key="11">
    <source>
        <dbReference type="ARBA" id="ARBA00023004"/>
    </source>
</evidence>
<feature type="domain" description="Histidine kinase" evidence="18">
    <location>
        <begin position="469"/>
        <end position="663"/>
    </location>
</feature>
<dbReference type="PANTHER" id="PTHR24421">
    <property type="entry name" value="NITRATE/NITRITE SENSOR PROTEIN NARX-RELATED"/>
    <property type="match status" value="1"/>
</dbReference>
<evidence type="ECO:0000256" key="4">
    <source>
        <dbReference type="ARBA" id="ARBA00012438"/>
    </source>
</evidence>
<dbReference type="GO" id="GO:0051539">
    <property type="term" value="F:4 iron, 4 sulfur cluster binding"/>
    <property type="evidence" value="ECO:0007669"/>
    <property type="project" value="UniProtKB-KW"/>
</dbReference>
<dbReference type="GO" id="GO:0016020">
    <property type="term" value="C:membrane"/>
    <property type="evidence" value="ECO:0007669"/>
    <property type="project" value="InterPro"/>
</dbReference>
<evidence type="ECO:0000256" key="1">
    <source>
        <dbReference type="ARBA" id="ARBA00000085"/>
    </source>
</evidence>
<evidence type="ECO:0000256" key="17">
    <source>
        <dbReference type="SAM" id="SignalP"/>
    </source>
</evidence>
<comment type="subcellular location">
    <subcellularLocation>
        <location evidence="3">Cytoplasm</location>
    </subcellularLocation>
</comment>
<dbReference type="EC" id="2.7.13.3" evidence="4"/>
<evidence type="ECO:0000256" key="7">
    <source>
        <dbReference type="ARBA" id="ARBA00022490"/>
    </source>
</evidence>
<dbReference type="PROSITE" id="PS50109">
    <property type="entry name" value="HIS_KIN"/>
    <property type="match status" value="1"/>
</dbReference>
<dbReference type="GO" id="GO:0005737">
    <property type="term" value="C:cytoplasm"/>
    <property type="evidence" value="ECO:0007669"/>
    <property type="project" value="UniProtKB-SubCell"/>
</dbReference>
<dbReference type="PRINTS" id="PR00344">
    <property type="entry name" value="BCTRLSENSOR"/>
</dbReference>
<keyword evidence="16" id="KW-0175">Coiled coil</keyword>
<protein>
    <recommendedName>
        <fullName evidence="5">Oxygen sensor histidine kinase NreB</fullName>
        <ecNumber evidence="4">2.7.13.3</ecNumber>
    </recommendedName>
    <alternativeName>
        <fullName evidence="15">Nitrogen regulation protein B</fullName>
    </alternativeName>
</protein>
<dbReference type="InterPro" id="IPR050482">
    <property type="entry name" value="Sensor_HK_TwoCompSys"/>
</dbReference>
<gene>
    <name evidence="19" type="ORF">MuYL_4512</name>
</gene>
<dbReference type="KEGG" id="muc:MuYL_4512"/>
<evidence type="ECO:0000256" key="13">
    <source>
        <dbReference type="ARBA" id="ARBA00023014"/>
    </source>
</evidence>
<dbReference type="EMBL" id="CP022743">
    <property type="protein sequence ID" value="ASU36397.1"/>
    <property type="molecule type" value="Genomic_DNA"/>
</dbReference>
<feature type="chain" id="PRO_5012171831" description="Oxygen sensor histidine kinase NreB" evidence="17">
    <location>
        <begin position="21"/>
        <end position="663"/>
    </location>
</feature>
<dbReference type="Gene3D" id="1.25.40.10">
    <property type="entry name" value="Tetratricopeptide repeat domain"/>
    <property type="match status" value="1"/>
</dbReference>
<name>A0A223P2Q8_9SPHI</name>
<keyword evidence="8" id="KW-0808">Transferase</keyword>
<dbReference type="Gene3D" id="1.20.5.1930">
    <property type="match status" value="1"/>
</dbReference>
<dbReference type="InterPro" id="IPR003594">
    <property type="entry name" value="HATPase_dom"/>
</dbReference>
<evidence type="ECO:0000256" key="5">
    <source>
        <dbReference type="ARBA" id="ARBA00017322"/>
    </source>
</evidence>
<organism evidence="19 20">
    <name type="scientific">Mucilaginibacter xinganensis</name>
    <dbReference type="NCBI Taxonomy" id="1234841"/>
    <lineage>
        <taxon>Bacteria</taxon>
        <taxon>Pseudomonadati</taxon>
        <taxon>Bacteroidota</taxon>
        <taxon>Sphingobacteriia</taxon>
        <taxon>Sphingobacteriales</taxon>
        <taxon>Sphingobacteriaceae</taxon>
        <taxon>Mucilaginibacter</taxon>
    </lineage>
</organism>